<keyword evidence="1" id="KW-0472">Membrane</keyword>
<name>A0ABS8RVP1_DATST</name>
<keyword evidence="3" id="KW-1185">Reference proteome</keyword>
<dbReference type="PANTHER" id="PTHR31549">
    <property type="entry name" value="PROTEIN, PUTATIVE (DUF247)-RELATED-RELATED"/>
    <property type="match status" value="1"/>
</dbReference>
<protein>
    <submittedName>
        <fullName evidence="2">Uncharacterized protein</fullName>
    </submittedName>
</protein>
<evidence type="ECO:0000313" key="3">
    <source>
        <dbReference type="Proteomes" id="UP000823775"/>
    </source>
</evidence>
<evidence type="ECO:0000313" key="2">
    <source>
        <dbReference type="EMBL" id="MCD7450659.1"/>
    </source>
</evidence>
<feature type="transmembrane region" description="Helical" evidence="1">
    <location>
        <begin position="492"/>
        <end position="515"/>
    </location>
</feature>
<dbReference type="EMBL" id="JACEIK010000140">
    <property type="protein sequence ID" value="MCD7450659.1"/>
    <property type="molecule type" value="Genomic_DNA"/>
</dbReference>
<accession>A0ABS8RVP1</accession>
<keyword evidence="1" id="KW-1133">Transmembrane helix</keyword>
<dbReference type="Pfam" id="PF03140">
    <property type="entry name" value="DUF247"/>
    <property type="match status" value="1"/>
</dbReference>
<dbReference type="InterPro" id="IPR004158">
    <property type="entry name" value="DUF247_pln"/>
</dbReference>
<dbReference type="PANTHER" id="PTHR31549:SF167">
    <property type="match status" value="1"/>
</dbReference>
<gene>
    <name evidence="2" type="ORF">HAX54_007845</name>
</gene>
<evidence type="ECO:0000256" key="1">
    <source>
        <dbReference type="SAM" id="Phobius"/>
    </source>
</evidence>
<comment type="caution">
    <text evidence="2">The sequence shown here is derived from an EMBL/GenBank/DDBJ whole genome shotgun (WGS) entry which is preliminary data.</text>
</comment>
<organism evidence="2 3">
    <name type="scientific">Datura stramonium</name>
    <name type="common">Jimsonweed</name>
    <name type="synonym">Common thornapple</name>
    <dbReference type="NCBI Taxonomy" id="4076"/>
    <lineage>
        <taxon>Eukaryota</taxon>
        <taxon>Viridiplantae</taxon>
        <taxon>Streptophyta</taxon>
        <taxon>Embryophyta</taxon>
        <taxon>Tracheophyta</taxon>
        <taxon>Spermatophyta</taxon>
        <taxon>Magnoliopsida</taxon>
        <taxon>eudicotyledons</taxon>
        <taxon>Gunneridae</taxon>
        <taxon>Pentapetalae</taxon>
        <taxon>asterids</taxon>
        <taxon>lamiids</taxon>
        <taxon>Solanales</taxon>
        <taxon>Solanaceae</taxon>
        <taxon>Solanoideae</taxon>
        <taxon>Datureae</taxon>
        <taxon>Datura</taxon>
    </lineage>
</organism>
<keyword evidence="1" id="KW-0812">Transmembrane</keyword>
<reference evidence="2 3" key="1">
    <citation type="journal article" date="2021" name="BMC Genomics">
        <title>Datura genome reveals duplications of psychoactive alkaloid biosynthetic genes and high mutation rate following tissue culture.</title>
        <authorList>
            <person name="Rajewski A."/>
            <person name="Carter-House D."/>
            <person name="Stajich J."/>
            <person name="Litt A."/>
        </authorList>
    </citation>
    <scope>NUCLEOTIDE SEQUENCE [LARGE SCALE GENOMIC DNA]</scope>
    <source>
        <strain evidence="2">AR-01</strain>
    </source>
</reference>
<proteinExistence type="predicted"/>
<dbReference type="Proteomes" id="UP000823775">
    <property type="component" value="Unassembled WGS sequence"/>
</dbReference>
<sequence>MALDPIVSSNSSARRWTDRISNALKKEVAIDLNLLPPVCVLQVPKTLTHHKPEAYTPQLIGMGPYHHLRPDLYQMERYKLASIKDVLEPAQILNFGHLLIDKLRENDLLVRACYNRFMDIDEETLAWIVAIDGLFLLNILSSAYGNDLRDDHDINNIDDTIFTRDFMMLENQIPFVVLRQIRKFLRLSSPEDREDAELISMFRRFCEMHSPLPLPANHEYHRNNARGTRPLHLLDLMYRLILDDHVDFASVPIQMSSIIIKHDNKDEEGDQNQDTHEDIIHNFETILEVLEPIGPRNVQKLVKPINQVVANVPWSTISGLFRKVTERNGDEERENISTIPSASRLWCYARVRCSPIHEGISRIKFEQASSTLYLPVITMNAGSEVIIRNLMVYEAAMSKSKLEFARYINLMSGIAHATEDVRLLRQAGVIKGDLTDNEIATLFSTMQSSFVRSSGSSNVEIAMEKVNKYYDQRLIVRARRELKKNIYVSRKFLPVALSISFVLLLIFQTFCSVYGCHNVWGNRD</sequence>